<gene>
    <name evidence="3" type="ORF">GA0070216_119107</name>
</gene>
<dbReference type="EMBL" id="FMCU01000019">
    <property type="protein sequence ID" value="SCF46293.1"/>
    <property type="molecule type" value="Genomic_DNA"/>
</dbReference>
<feature type="region of interest" description="Disordered" evidence="1">
    <location>
        <begin position="213"/>
        <end position="251"/>
    </location>
</feature>
<sequence length="251" mass="25139">MSYPDQVPARRPAAVTTAVTLLGLMALAAGVYAVTTLLALGGTIDRFRVAAAGTAADPGDVDGVVRLLRFSTIGAAVLTVLVALLLVGLAGGLLARRRAARIGIWAVCGLGLLAGGCALVALVGQRARPLRLGAGDRGVADLFGTLDDAYPSWWLPVNGAVSVAQALGYLAVAGLLMLPPANAWFATRRSVPPASAPPHPAAPWAYPVSDLPHGAAAPVPPTSEPPHGAAAPVPPTSEPPPGAAASAPPPR</sequence>
<keyword evidence="2" id="KW-0812">Transmembrane</keyword>
<dbReference type="AlphaFoldDB" id="A0A1C5AMA9"/>
<organism evidence="3 4">
    <name type="scientific">Micromonospora matsumotoense</name>
    <dbReference type="NCBI Taxonomy" id="121616"/>
    <lineage>
        <taxon>Bacteria</taxon>
        <taxon>Bacillati</taxon>
        <taxon>Actinomycetota</taxon>
        <taxon>Actinomycetes</taxon>
        <taxon>Micromonosporales</taxon>
        <taxon>Micromonosporaceae</taxon>
        <taxon>Micromonospora</taxon>
    </lineage>
</organism>
<dbReference type="RefSeq" id="WP_245722767.1">
    <property type="nucleotide sequence ID" value="NZ_FMCU01000019.1"/>
</dbReference>
<feature type="transmembrane region" description="Helical" evidence="2">
    <location>
        <begin position="73"/>
        <end position="95"/>
    </location>
</feature>
<keyword evidence="4" id="KW-1185">Reference proteome</keyword>
<feature type="transmembrane region" description="Helical" evidence="2">
    <location>
        <begin position="153"/>
        <end position="178"/>
    </location>
</feature>
<dbReference type="Proteomes" id="UP000198797">
    <property type="component" value="Unassembled WGS sequence"/>
</dbReference>
<evidence type="ECO:0000256" key="2">
    <source>
        <dbReference type="SAM" id="Phobius"/>
    </source>
</evidence>
<keyword evidence="2" id="KW-1133">Transmembrane helix</keyword>
<evidence type="ECO:0000313" key="4">
    <source>
        <dbReference type="Proteomes" id="UP000198797"/>
    </source>
</evidence>
<keyword evidence="2" id="KW-0472">Membrane</keyword>
<feature type="transmembrane region" description="Helical" evidence="2">
    <location>
        <begin position="102"/>
        <end position="123"/>
    </location>
</feature>
<dbReference type="STRING" id="121616.GA0070216_119107"/>
<name>A0A1C5AMA9_9ACTN</name>
<reference evidence="4" key="1">
    <citation type="submission" date="2016-06" db="EMBL/GenBank/DDBJ databases">
        <authorList>
            <person name="Varghese N."/>
            <person name="Submissions Spin"/>
        </authorList>
    </citation>
    <scope>NUCLEOTIDE SEQUENCE [LARGE SCALE GENOMIC DNA]</scope>
    <source>
        <strain evidence="4">DSM 44100</strain>
    </source>
</reference>
<accession>A0A1C5AMA9</accession>
<feature type="compositionally biased region" description="Pro residues" evidence="1">
    <location>
        <begin position="232"/>
        <end position="251"/>
    </location>
</feature>
<protein>
    <submittedName>
        <fullName evidence="3">Uncharacterized protein</fullName>
    </submittedName>
</protein>
<evidence type="ECO:0000313" key="3">
    <source>
        <dbReference type="EMBL" id="SCF46293.1"/>
    </source>
</evidence>
<proteinExistence type="predicted"/>
<evidence type="ECO:0000256" key="1">
    <source>
        <dbReference type="SAM" id="MobiDB-lite"/>
    </source>
</evidence>